<dbReference type="EMBL" id="BGZK01003061">
    <property type="protein sequence ID" value="GBP98083.1"/>
    <property type="molecule type" value="Genomic_DNA"/>
</dbReference>
<proteinExistence type="predicted"/>
<dbReference type="Proteomes" id="UP000299102">
    <property type="component" value="Unassembled WGS sequence"/>
</dbReference>
<organism evidence="1 2">
    <name type="scientific">Eumeta variegata</name>
    <name type="common">Bagworm moth</name>
    <name type="synonym">Eumeta japonica</name>
    <dbReference type="NCBI Taxonomy" id="151549"/>
    <lineage>
        <taxon>Eukaryota</taxon>
        <taxon>Metazoa</taxon>
        <taxon>Ecdysozoa</taxon>
        <taxon>Arthropoda</taxon>
        <taxon>Hexapoda</taxon>
        <taxon>Insecta</taxon>
        <taxon>Pterygota</taxon>
        <taxon>Neoptera</taxon>
        <taxon>Endopterygota</taxon>
        <taxon>Lepidoptera</taxon>
        <taxon>Glossata</taxon>
        <taxon>Ditrysia</taxon>
        <taxon>Tineoidea</taxon>
        <taxon>Psychidae</taxon>
        <taxon>Oiketicinae</taxon>
        <taxon>Eumeta</taxon>
    </lineage>
</organism>
<accession>A0A4C2AFK8</accession>
<evidence type="ECO:0000313" key="1">
    <source>
        <dbReference type="EMBL" id="GBP98083.1"/>
    </source>
</evidence>
<name>A0A4C2AFK8_EUMVA</name>
<reference evidence="1 2" key="1">
    <citation type="journal article" date="2019" name="Commun. Biol.">
        <title>The bagworm genome reveals a unique fibroin gene that provides high tensile strength.</title>
        <authorList>
            <person name="Kono N."/>
            <person name="Nakamura H."/>
            <person name="Ohtoshi R."/>
            <person name="Tomita M."/>
            <person name="Numata K."/>
            <person name="Arakawa K."/>
        </authorList>
    </citation>
    <scope>NUCLEOTIDE SEQUENCE [LARGE SCALE GENOMIC DNA]</scope>
</reference>
<comment type="caution">
    <text evidence="1">The sequence shown here is derived from an EMBL/GenBank/DDBJ whole genome shotgun (WGS) entry which is preliminary data.</text>
</comment>
<sequence length="229" mass="25881">MWTCDNDKGASSSFAGVNDQSRRVLVIHHTSTSSGKTTKWAELMSVRVLLEVNNQQTHRCHTSHVYIVVYVQDHVAELMFVRVLSTGQGSCRLTSYYFIALGFTRCSFLLAGGQQPKQTHRCHTSHVYIVVYSTGEFQAPSLLLARAVPFKAVASSPHHVQYWSGESQIDKLLLHCSWLHALFLLLTGGQQPRQRRPFVIHHTSTSSYMYDNSAAELMFVRVLVRRVAD</sequence>
<evidence type="ECO:0000313" key="2">
    <source>
        <dbReference type="Proteomes" id="UP000299102"/>
    </source>
</evidence>
<gene>
    <name evidence="1" type="ORF">EVAR_99237_1</name>
</gene>
<dbReference type="AlphaFoldDB" id="A0A4C2AFK8"/>
<protein>
    <submittedName>
        <fullName evidence="1">Uncharacterized protein</fullName>
    </submittedName>
</protein>
<keyword evidence="2" id="KW-1185">Reference proteome</keyword>